<dbReference type="OrthoDB" id="3796275at2759"/>
<dbReference type="AlphaFoldDB" id="A0A1V6TD71"/>
<comment type="caution">
    <text evidence="1">The sequence shown here is derived from an EMBL/GenBank/DDBJ whole genome shotgun (WGS) entry which is preliminary data.</text>
</comment>
<organism evidence="1 2">
    <name type="scientific">Penicillium steckii</name>
    <dbReference type="NCBI Taxonomy" id="303698"/>
    <lineage>
        <taxon>Eukaryota</taxon>
        <taxon>Fungi</taxon>
        <taxon>Dikarya</taxon>
        <taxon>Ascomycota</taxon>
        <taxon>Pezizomycotina</taxon>
        <taxon>Eurotiomycetes</taxon>
        <taxon>Eurotiomycetidae</taxon>
        <taxon>Eurotiales</taxon>
        <taxon>Aspergillaceae</taxon>
        <taxon>Penicillium</taxon>
    </lineage>
</organism>
<protein>
    <submittedName>
        <fullName evidence="1">Uncharacterized protein</fullName>
    </submittedName>
</protein>
<evidence type="ECO:0000313" key="1">
    <source>
        <dbReference type="EMBL" id="OQE24335.1"/>
    </source>
</evidence>
<reference evidence="2" key="1">
    <citation type="journal article" date="2017" name="Nat. Microbiol.">
        <title>Global analysis of biosynthetic gene clusters reveals vast potential of secondary metabolite production in Penicillium species.</title>
        <authorList>
            <person name="Nielsen J.C."/>
            <person name="Grijseels S."/>
            <person name="Prigent S."/>
            <person name="Ji B."/>
            <person name="Dainat J."/>
            <person name="Nielsen K.F."/>
            <person name="Frisvad J.C."/>
            <person name="Workman M."/>
            <person name="Nielsen J."/>
        </authorList>
    </citation>
    <scope>NUCLEOTIDE SEQUENCE [LARGE SCALE GENOMIC DNA]</scope>
    <source>
        <strain evidence="2">IBT 24891</strain>
    </source>
</reference>
<dbReference type="EMBL" id="MLKD01000007">
    <property type="protein sequence ID" value="OQE24335.1"/>
    <property type="molecule type" value="Genomic_DNA"/>
</dbReference>
<keyword evidence="2" id="KW-1185">Reference proteome</keyword>
<name>A0A1V6TD71_9EURO</name>
<proteinExistence type="predicted"/>
<sequence length="260" mass="29654">MPPSKSRIDAKQATASAVPTLLVGKHHTEASALHGSYYQGPLMRWSNFRRAVESNFNNEKWSRRVLKHAQALDEEVVELGDEHGLQGRFQQSFGTTLGHIFKFQGVEIKFADFKSLESSYHGIPDVIMKGNGNDLKVVGELKSPWVKEHQLSAFYHDEQLLRRAIAQPVEYMMDLRCKYGFISTYNETIFLRQEYINGEWVIDYSPVIEGSTSYVKSDPANILEPPFVSAKQCFLYMARIASIDGPVQNPTQKSLWIIRH</sequence>
<dbReference type="Proteomes" id="UP000191285">
    <property type="component" value="Unassembled WGS sequence"/>
</dbReference>
<gene>
    <name evidence="1" type="ORF">PENSTE_c007G00288</name>
</gene>
<accession>A0A1V6TD71</accession>
<evidence type="ECO:0000313" key="2">
    <source>
        <dbReference type="Proteomes" id="UP000191285"/>
    </source>
</evidence>